<reference evidence="2 3" key="1">
    <citation type="submission" date="2022-12" db="EMBL/GenBank/DDBJ databases">
        <title>Draft genome sequence of Paenibacillus sp. dW9.</title>
        <authorList>
            <person name="Choi E.-W."/>
            <person name="Kim D.-U."/>
        </authorList>
    </citation>
    <scope>NUCLEOTIDE SEQUENCE [LARGE SCALE GENOMIC DNA]</scope>
    <source>
        <strain evidence="3">dW9</strain>
    </source>
</reference>
<dbReference type="EMBL" id="JAQAGZ010000019">
    <property type="protein sequence ID" value="MCZ8515707.1"/>
    <property type="molecule type" value="Genomic_DNA"/>
</dbReference>
<accession>A0ABT4QFX4</accession>
<protein>
    <submittedName>
        <fullName evidence="2">Uncharacterized protein</fullName>
    </submittedName>
</protein>
<sequence>MMKGVGIILLMLLIEACGQQPAKLPEKAEPVRPAPPTVEEQRTYFPPDRVPLRNSEGAASVKP</sequence>
<name>A0ABT4QFX4_9BACL</name>
<evidence type="ECO:0000313" key="3">
    <source>
        <dbReference type="Proteomes" id="UP001527882"/>
    </source>
</evidence>
<evidence type="ECO:0000313" key="2">
    <source>
        <dbReference type="EMBL" id="MCZ8515707.1"/>
    </source>
</evidence>
<feature type="region of interest" description="Disordered" evidence="1">
    <location>
        <begin position="25"/>
        <end position="63"/>
    </location>
</feature>
<organism evidence="2 3">
    <name type="scientific">Paenibacillus gyeongsangnamensis</name>
    <dbReference type="NCBI Taxonomy" id="3388067"/>
    <lineage>
        <taxon>Bacteria</taxon>
        <taxon>Bacillati</taxon>
        <taxon>Bacillota</taxon>
        <taxon>Bacilli</taxon>
        <taxon>Bacillales</taxon>
        <taxon>Paenibacillaceae</taxon>
        <taxon>Paenibacillus</taxon>
    </lineage>
</organism>
<comment type="caution">
    <text evidence="2">The sequence shown here is derived from an EMBL/GenBank/DDBJ whole genome shotgun (WGS) entry which is preliminary data.</text>
</comment>
<evidence type="ECO:0000256" key="1">
    <source>
        <dbReference type="SAM" id="MobiDB-lite"/>
    </source>
</evidence>
<dbReference type="Proteomes" id="UP001527882">
    <property type="component" value="Unassembled WGS sequence"/>
</dbReference>
<keyword evidence="3" id="KW-1185">Reference proteome</keyword>
<proteinExistence type="predicted"/>
<dbReference type="RefSeq" id="WP_269884240.1">
    <property type="nucleotide sequence ID" value="NZ_JAQAGZ010000019.1"/>
</dbReference>
<gene>
    <name evidence="2" type="ORF">O9H85_25505</name>
</gene>